<dbReference type="PRINTS" id="PR00039">
    <property type="entry name" value="HTHLYSR"/>
</dbReference>
<dbReference type="EMBL" id="CP001044">
    <property type="protein sequence ID" value="ACC72349.1"/>
    <property type="molecule type" value="Genomic_DNA"/>
</dbReference>
<dbReference type="PANTHER" id="PTHR30419:SF8">
    <property type="entry name" value="NITROGEN ASSIMILATION TRANSCRIPTIONAL ACTIVATOR-RELATED"/>
    <property type="match status" value="1"/>
</dbReference>
<feature type="domain" description="HTH lysR-type" evidence="5">
    <location>
        <begin position="9"/>
        <end position="62"/>
    </location>
</feature>
<dbReference type="Proteomes" id="UP000001192">
    <property type="component" value="Chromosome 2"/>
</dbReference>
<proteinExistence type="inferred from homology"/>
<evidence type="ECO:0000256" key="1">
    <source>
        <dbReference type="ARBA" id="ARBA00009437"/>
    </source>
</evidence>
<dbReference type="InterPro" id="IPR036390">
    <property type="entry name" value="WH_DNA-bd_sf"/>
</dbReference>
<reference evidence="7" key="1">
    <citation type="journal article" date="2014" name="Stand. Genomic Sci.">
        <title>Complete genome sequence of Burkholderia phymatum STM815(T), a broad host range and efficient nitrogen-fixing symbiont of Mimosa species.</title>
        <authorList>
            <person name="Moulin L."/>
            <person name="Klonowska A."/>
            <person name="Caroline B."/>
            <person name="Booth K."/>
            <person name="Vriezen J.A."/>
            <person name="Melkonian R."/>
            <person name="James E.K."/>
            <person name="Young J.P."/>
            <person name="Bena G."/>
            <person name="Hauser L."/>
            <person name="Land M."/>
            <person name="Kyrpides N."/>
            <person name="Bruce D."/>
            <person name="Chain P."/>
            <person name="Copeland A."/>
            <person name="Pitluck S."/>
            <person name="Woyke T."/>
            <person name="Lizotte-Waniewski M."/>
            <person name="Bristow J."/>
            <person name="Riley M."/>
        </authorList>
    </citation>
    <scope>NUCLEOTIDE SEQUENCE [LARGE SCALE GENOMIC DNA]</scope>
    <source>
        <strain evidence="7">DSM 17167 / CIP 108236 / LMG 21445 / STM815</strain>
    </source>
</reference>
<accession>B2JRM2</accession>
<dbReference type="InterPro" id="IPR000847">
    <property type="entry name" value="LysR_HTH_N"/>
</dbReference>
<gene>
    <name evidence="6" type="ordered locus">Bphy_3187</name>
</gene>
<dbReference type="KEGG" id="bph:Bphy_3187"/>
<keyword evidence="3" id="KW-0238">DNA-binding</keyword>
<dbReference type="InterPro" id="IPR005119">
    <property type="entry name" value="LysR_subst-bd"/>
</dbReference>
<dbReference type="AlphaFoldDB" id="B2JRM2"/>
<keyword evidence="7" id="KW-1185">Reference proteome</keyword>
<comment type="similarity">
    <text evidence="1">Belongs to the LysR transcriptional regulatory family.</text>
</comment>
<dbReference type="SUPFAM" id="SSF46785">
    <property type="entry name" value="Winged helix' DNA-binding domain"/>
    <property type="match status" value="1"/>
</dbReference>
<dbReference type="Pfam" id="PF00126">
    <property type="entry name" value="HTH_1"/>
    <property type="match status" value="1"/>
</dbReference>
<keyword evidence="2" id="KW-0805">Transcription regulation</keyword>
<dbReference type="PROSITE" id="PS50931">
    <property type="entry name" value="HTH_LYSR"/>
    <property type="match status" value="1"/>
</dbReference>
<dbReference type="PANTHER" id="PTHR30419">
    <property type="entry name" value="HTH-TYPE TRANSCRIPTIONAL REGULATOR YBHD"/>
    <property type="match status" value="1"/>
</dbReference>
<dbReference type="SUPFAM" id="SSF53850">
    <property type="entry name" value="Periplasmic binding protein-like II"/>
    <property type="match status" value="1"/>
</dbReference>
<evidence type="ECO:0000256" key="4">
    <source>
        <dbReference type="ARBA" id="ARBA00023163"/>
    </source>
</evidence>
<dbReference type="GO" id="GO:0005829">
    <property type="term" value="C:cytosol"/>
    <property type="evidence" value="ECO:0007669"/>
    <property type="project" value="TreeGrafter"/>
</dbReference>
<sequence>MRTILMSPLMHYVREVALEGSIRRAADNLHISPSAIARQIQQLEEQFGAALFERQPRGMRLTEAGQIVLETIQQFERNAASALSHVEELRGLKRGRVSIGALQTLGEDILPRALTDLRERYPGICFNAYIGNSSDIIRKVADGDIDIGVCWDPGGAVPIERLRVVPIAIGVAMQSGHALAEKDLVSLRDCAPYPMIFPSRDMMFRTLIDRINVGVGSSVTPVIETNSMSMMRRLVRDGAGLVLTTSMSLLGDLAVGKVVHRPLLESAVHTFPLCLFVRSDRDLPLAVKIVVEQFTLEMDSLAAQHCG</sequence>
<name>B2JRM2_PARP8</name>
<dbReference type="Gene3D" id="1.10.10.10">
    <property type="entry name" value="Winged helix-like DNA-binding domain superfamily/Winged helix DNA-binding domain"/>
    <property type="match status" value="1"/>
</dbReference>
<protein>
    <submittedName>
        <fullName evidence="6">Transcriptional regulator, LysR family</fullName>
    </submittedName>
</protein>
<evidence type="ECO:0000313" key="6">
    <source>
        <dbReference type="EMBL" id="ACC72349.1"/>
    </source>
</evidence>
<dbReference type="InterPro" id="IPR050950">
    <property type="entry name" value="HTH-type_LysR_regulators"/>
</dbReference>
<dbReference type="GO" id="GO:0003700">
    <property type="term" value="F:DNA-binding transcription factor activity"/>
    <property type="evidence" value="ECO:0007669"/>
    <property type="project" value="InterPro"/>
</dbReference>
<evidence type="ECO:0000313" key="7">
    <source>
        <dbReference type="Proteomes" id="UP000001192"/>
    </source>
</evidence>
<dbReference type="InterPro" id="IPR036388">
    <property type="entry name" value="WH-like_DNA-bd_sf"/>
</dbReference>
<dbReference type="FunFam" id="1.10.10.10:FF:000001">
    <property type="entry name" value="LysR family transcriptional regulator"/>
    <property type="match status" value="1"/>
</dbReference>
<keyword evidence="4" id="KW-0804">Transcription</keyword>
<dbReference type="eggNOG" id="COG0583">
    <property type="taxonomic scope" value="Bacteria"/>
</dbReference>
<dbReference type="GO" id="GO:0003677">
    <property type="term" value="F:DNA binding"/>
    <property type="evidence" value="ECO:0007669"/>
    <property type="project" value="UniProtKB-KW"/>
</dbReference>
<dbReference type="Gene3D" id="3.40.190.290">
    <property type="match status" value="1"/>
</dbReference>
<dbReference type="Pfam" id="PF03466">
    <property type="entry name" value="LysR_substrate"/>
    <property type="match status" value="1"/>
</dbReference>
<dbReference type="STRING" id="391038.Bphy_3187"/>
<evidence type="ECO:0000256" key="2">
    <source>
        <dbReference type="ARBA" id="ARBA00023015"/>
    </source>
</evidence>
<evidence type="ECO:0000256" key="3">
    <source>
        <dbReference type="ARBA" id="ARBA00023125"/>
    </source>
</evidence>
<dbReference type="HOGENOM" id="CLU_039613_6_0_4"/>
<organism evidence="6 7">
    <name type="scientific">Paraburkholderia phymatum (strain DSM 17167 / CIP 108236 / LMG 21445 / STM815)</name>
    <name type="common">Burkholderia phymatum</name>
    <dbReference type="NCBI Taxonomy" id="391038"/>
    <lineage>
        <taxon>Bacteria</taxon>
        <taxon>Pseudomonadati</taxon>
        <taxon>Pseudomonadota</taxon>
        <taxon>Betaproteobacteria</taxon>
        <taxon>Burkholderiales</taxon>
        <taxon>Burkholderiaceae</taxon>
        <taxon>Paraburkholderia</taxon>
    </lineage>
</organism>
<evidence type="ECO:0000259" key="5">
    <source>
        <dbReference type="PROSITE" id="PS50931"/>
    </source>
</evidence>